<keyword evidence="2" id="KW-0645">Protease</keyword>
<dbReference type="OrthoDB" id="151166at2"/>
<dbReference type="PANTHER" id="PTHR36175">
    <property type="entry name" value="CYANOPHYCINASE"/>
    <property type="match status" value="1"/>
</dbReference>
<dbReference type="AlphaFoldDB" id="A0A402AW97"/>
<keyword evidence="4" id="KW-0720">Serine protease</keyword>
<protein>
    <recommendedName>
        <fullName evidence="7">Peptidase</fullName>
    </recommendedName>
</protein>
<dbReference type="Proteomes" id="UP000287188">
    <property type="component" value="Unassembled WGS sequence"/>
</dbReference>
<evidence type="ECO:0000256" key="1">
    <source>
        <dbReference type="ARBA" id="ARBA00006534"/>
    </source>
</evidence>
<keyword evidence="3" id="KW-0378">Hydrolase</keyword>
<reference evidence="6" key="1">
    <citation type="submission" date="2018-12" db="EMBL/GenBank/DDBJ databases">
        <title>Tengunoibacter tsumagoiensis gen. nov., sp. nov., Dictyobacter kobayashii sp. nov., D. alpinus sp. nov., and D. joshuensis sp. nov. and description of Dictyobacteraceae fam. nov. within the order Ktedonobacterales isolated from Tengu-no-mugimeshi.</title>
        <authorList>
            <person name="Wang C.M."/>
            <person name="Zheng Y."/>
            <person name="Sakai Y."/>
            <person name="Toyoda A."/>
            <person name="Minakuchi Y."/>
            <person name="Abe K."/>
            <person name="Yokota A."/>
            <person name="Yabe S."/>
        </authorList>
    </citation>
    <scope>NUCLEOTIDE SEQUENCE [LARGE SCALE GENOMIC DNA]</scope>
    <source>
        <strain evidence="6">Uno11</strain>
    </source>
</reference>
<name>A0A402AW97_9CHLR</name>
<dbReference type="SUPFAM" id="SSF52317">
    <property type="entry name" value="Class I glutamine amidotransferase-like"/>
    <property type="match status" value="1"/>
</dbReference>
<dbReference type="EMBL" id="BIFS01000002">
    <property type="protein sequence ID" value="GCE23359.1"/>
    <property type="molecule type" value="Genomic_DNA"/>
</dbReference>
<keyword evidence="6" id="KW-1185">Reference proteome</keyword>
<dbReference type="PANTHER" id="PTHR36175:SF1">
    <property type="entry name" value="CYANOPHYCINASE"/>
    <property type="match status" value="1"/>
</dbReference>
<evidence type="ECO:0008006" key="7">
    <source>
        <dbReference type="Google" id="ProtNLM"/>
    </source>
</evidence>
<dbReference type="GO" id="GO:0006508">
    <property type="term" value="P:proteolysis"/>
    <property type="evidence" value="ECO:0007669"/>
    <property type="project" value="UniProtKB-KW"/>
</dbReference>
<evidence type="ECO:0000313" key="5">
    <source>
        <dbReference type="EMBL" id="GCE23359.1"/>
    </source>
</evidence>
<dbReference type="CDD" id="cd03129">
    <property type="entry name" value="GAT1_Peptidase_E_like"/>
    <property type="match status" value="1"/>
</dbReference>
<comment type="caution">
    <text evidence="5">The sequence shown here is derived from an EMBL/GenBank/DDBJ whole genome shotgun (WGS) entry which is preliminary data.</text>
</comment>
<dbReference type="InterPro" id="IPR005320">
    <property type="entry name" value="Peptidase_S51"/>
</dbReference>
<sequence length="259" mass="27735">MAQKHTLSSAPGAIALLGSGEYLPVMNDTDTYLLSTLGGAQQTHIALLPTASGLEVGRPEYWNALGLEHFKQLGVNDIRLSSIIDHAGSDDPEQVALLEGANFYYFSGGNPRHILESIHDTAAWEVIFAAYQRGAILAGCSAGAMALGSVLISPRDVYAGQAPNWLPALGIVPGVAVFPHFDRMHGNEIWAQGFKRMLATLPEGHRGLGIDEDTALVRMPLEQSGSAASWKVMGIRTVTLFNRDGSEQVFQPGEIVTSL</sequence>
<gene>
    <name evidence="5" type="ORF">KDK_71590</name>
</gene>
<evidence type="ECO:0000313" key="6">
    <source>
        <dbReference type="Proteomes" id="UP000287188"/>
    </source>
</evidence>
<evidence type="ECO:0000256" key="4">
    <source>
        <dbReference type="ARBA" id="ARBA00022825"/>
    </source>
</evidence>
<organism evidence="5 6">
    <name type="scientific">Dictyobacter kobayashii</name>
    <dbReference type="NCBI Taxonomy" id="2014872"/>
    <lineage>
        <taxon>Bacteria</taxon>
        <taxon>Bacillati</taxon>
        <taxon>Chloroflexota</taxon>
        <taxon>Ktedonobacteria</taxon>
        <taxon>Ktedonobacterales</taxon>
        <taxon>Dictyobacteraceae</taxon>
        <taxon>Dictyobacter</taxon>
    </lineage>
</organism>
<accession>A0A402AW97</accession>
<dbReference type="RefSeq" id="WP_126556810.1">
    <property type="nucleotide sequence ID" value="NZ_BIFS01000002.1"/>
</dbReference>
<evidence type="ECO:0000256" key="2">
    <source>
        <dbReference type="ARBA" id="ARBA00022670"/>
    </source>
</evidence>
<comment type="similarity">
    <text evidence="1">Belongs to the peptidase S51 family.</text>
</comment>
<dbReference type="Pfam" id="PF03575">
    <property type="entry name" value="Peptidase_S51"/>
    <property type="match status" value="1"/>
</dbReference>
<dbReference type="GO" id="GO:0008236">
    <property type="term" value="F:serine-type peptidase activity"/>
    <property type="evidence" value="ECO:0007669"/>
    <property type="project" value="UniProtKB-KW"/>
</dbReference>
<dbReference type="Gene3D" id="3.40.50.880">
    <property type="match status" value="1"/>
</dbReference>
<proteinExistence type="inferred from homology"/>
<evidence type="ECO:0000256" key="3">
    <source>
        <dbReference type="ARBA" id="ARBA00022801"/>
    </source>
</evidence>
<dbReference type="InterPro" id="IPR029062">
    <property type="entry name" value="Class_I_gatase-like"/>
</dbReference>